<dbReference type="InterPro" id="IPR005123">
    <property type="entry name" value="Oxoglu/Fe-dep_dioxygenase_dom"/>
</dbReference>
<dbReference type="Proteomes" id="UP000541558">
    <property type="component" value="Unassembled WGS sequence"/>
</dbReference>
<dbReference type="PROSITE" id="PS51471">
    <property type="entry name" value="FE2OG_OXY"/>
    <property type="match status" value="1"/>
</dbReference>
<dbReference type="InterPro" id="IPR037151">
    <property type="entry name" value="AlkB-like_sf"/>
</dbReference>
<dbReference type="Gene3D" id="2.60.120.590">
    <property type="entry name" value="Alpha-ketoglutarate-dependent dioxygenase AlkB-like"/>
    <property type="match status" value="1"/>
</dbReference>
<dbReference type="AlphaFoldDB" id="A0A8H5BJM7"/>
<dbReference type="OrthoDB" id="545910at2759"/>
<dbReference type="PANTHER" id="PTHR31212:SF4">
    <property type="entry name" value="ALPHA-KETOGLUTARATE-DEPENDENT DIOXYGENASE ALKB HOMOLOG 3"/>
    <property type="match status" value="1"/>
</dbReference>
<keyword evidence="4" id="KW-1185">Reference proteome</keyword>
<proteinExistence type="predicted"/>
<reference evidence="3 4" key="1">
    <citation type="journal article" date="2020" name="ISME J.">
        <title>Uncovering the hidden diversity of litter-decomposition mechanisms in mushroom-forming fungi.</title>
        <authorList>
            <person name="Floudas D."/>
            <person name="Bentzer J."/>
            <person name="Ahren D."/>
            <person name="Johansson T."/>
            <person name="Persson P."/>
            <person name="Tunlid A."/>
        </authorList>
    </citation>
    <scope>NUCLEOTIDE SEQUENCE [LARGE SCALE GENOMIC DNA]</scope>
    <source>
        <strain evidence="3 4">CBS 175.51</strain>
    </source>
</reference>
<protein>
    <recommendedName>
        <fullName evidence="2">Fe2OG dioxygenase domain-containing protein</fullName>
    </recommendedName>
</protein>
<dbReference type="PANTHER" id="PTHR31212">
    <property type="entry name" value="ALPHA-KETOGLUTARATE-DEPENDENT DIOXYGENASE ALKB HOMOLOG 3"/>
    <property type="match status" value="1"/>
</dbReference>
<dbReference type="InterPro" id="IPR027450">
    <property type="entry name" value="AlkB-like"/>
</dbReference>
<evidence type="ECO:0000313" key="3">
    <source>
        <dbReference type="EMBL" id="KAF5324482.1"/>
    </source>
</evidence>
<dbReference type="EMBL" id="JAACJK010000164">
    <property type="protein sequence ID" value="KAF5324482.1"/>
    <property type="molecule type" value="Genomic_DNA"/>
</dbReference>
<name>A0A8H5BJM7_9AGAR</name>
<feature type="region of interest" description="Disordered" evidence="1">
    <location>
        <begin position="399"/>
        <end position="423"/>
    </location>
</feature>
<accession>A0A8H5BJM7</accession>
<feature type="domain" description="Fe2OG dioxygenase" evidence="2">
    <location>
        <begin position="271"/>
        <end position="443"/>
    </location>
</feature>
<dbReference type="GO" id="GO:0051213">
    <property type="term" value="F:dioxygenase activity"/>
    <property type="evidence" value="ECO:0007669"/>
    <property type="project" value="InterPro"/>
</dbReference>
<evidence type="ECO:0000259" key="2">
    <source>
        <dbReference type="PROSITE" id="PS51471"/>
    </source>
</evidence>
<feature type="region of interest" description="Disordered" evidence="1">
    <location>
        <begin position="47"/>
        <end position="131"/>
    </location>
</feature>
<feature type="compositionally biased region" description="Basic and acidic residues" evidence="1">
    <location>
        <begin position="84"/>
        <end position="102"/>
    </location>
</feature>
<dbReference type="GO" id="GO:0006307">
    <property type="term" value="P:DNA alkylation repair"/>
    <property type="evidence" value="ECO:0007669"/>
    <property type="project" value="InterPro"/>
</dbReference>
<evidence type="ECO:0000256" key="1">
    <source>
        <dbReference type="SAM" id="MobiDB-lite"/>
    </source>
</evidence>
<dbReference type="Pfam" id="PF13532">
    <property type="entry name" value="2OG-FeII_Oxy_2"/>
    <property type="match status" value="1"/>
</dbReference>
<organism evidence="3 4">
    <name type="scientific">Ephemerocybe angulata</name>
    <dbReference type="NCBI Taxonomy" id="980116"/>
    <lineage>
        <taxon>Eukaryota</taxon>
        <taxon>Fungi</taxon>
        <taxon>Dikarya</taxon>
        <taxon>Basidiomycota</taxon>
        <taxon>Agaricomycotina</taxon>
        <taxon>Agaricomycetes</taxon>
        <taxon>Agaricomycetidae</taxon>
        <taxon>Agaricales</taxon>
        <taxon>Agaricineae</taxon>
        <taxon>Psathyrellaceae</taxon>
        <taxon>Ephemerocybe</taxon>
    </lineage>
</organism>
<evidence type="ECO:0000313" key="4">
    <source>
        <dbReference type="Proteomes" id="UP000541558"/>
    </source>
</evidence>
<dbReference type="SUPFAM" id="SSF51197">
    <property type="entry name" value="Clavaminate synthase-like"/>
    <property type="match status" value="1"/>
</dbReference>
<comment type="caution">
    <text evidence="3">The sequence shown here is derived from an EMBL/GenBank/DDBJ whole genome shotgun (WGS) entry which is preliminary data.</text>
</comment>
<gene>
    <name evidence="3" type="ORF">D9611_004542</name>
</gene>
<sequence>MADDTDTLIMLVASLLKPGDSFSQAEILDALVNCSGSVEDAAERLAQVASSSKGKRVSMPASSRKRKRDTKLDAWLKPPSKGTSTEHLKVPPQKVRRDEPKPKPLSSASAKPVTDLMTILRPPPSSEKKGPPKFAPLMLSSPALVAEHTPCTLHHSILPPELACELFYTMLDASRAWQRNKWWLFDKVVESPHLTSFFARRTNGLDDDESWQEAAQYWYNGRATEAPSTFPEPMERACQIIERVVNEEMAKRKRFKLEWGDPDAGSPPVWRANVAASNCYEGSKESVGWHSDQLTYLGPYPTIASLSLGTRRNFSLREVVPSQDADIRRARTFNIPLPHNSLTIMHASCQETFKHSIPPQSSIDLYRPAHPRGTHPANPDIGSHYDEHGHYRVLGAATANSSDPSIAKPPPSPPSAVSSTGASVDAAIEPSNCRINITFRFYRPDFRPGTIPKCHCGIPTILRPDMKSRVNGETDRYWWTCYAGAQNDGKGCKFWKIMDMKSEGRGPCVGGLKP</sequence>
<dbReference type="InterPro" id="IPR032854">
    <property type="entry name" value="ALKBH3"/>
</dbReference>